<dbReference type="AlphaFoldDB" id="A0A2N0VLC3"/>
<organism evidence="3 4">
    <name type="scientific">Rhodohalobacter barkolensis</name>
    <dbReference type="NCBI Taxonomy" id="2053187"/>
    <lineage>
        <taxon>Bacteria</taxon>
        <taxon>Pseudomonadati</taxon>
        <taxon>Balneolota</taxon>
        <taxon>Balneolia</taxon>
        <taxon>Balneolales</taxon>
        <taxon>Balneolaceae</taxon>
        <taxon>Rhodohalobacter</taxon>
    </lineage>
</organism>
<dbReference type="GO" id="GO:0016810">
    <property type="term" value="F:hydrolase activity, acting on carbon-nitrogen (but not peptide) bonds"/>
    <property type="evidence" value="ECO:0007669"/>
    <property type="project" value="InterPro"/>
</dbReference>
<reference evidence="3 4" key="1">
    <citation type="submission" date="2017-11" db="EMBL/GenBank/DDBJ databases">
        <title>Rhodohalobacter 15182 sp. nov., isolated from a salt lake.</title>
        <authorList>
            <person name="Han S."/>
        </authorList>
    </citation>
    <scope>NUCLEOTIDE SEQUENCE [LARGE SCALE GENOMIC DNA]</scope>
    <source>
        <strain evidence="3 4">15182</strain>
    </source>
</reference>
<dbReference type="OrthoDB" id="9815657at2"/>
<dbReference type="InterPro" id="IPR032466">
    <property type="entry name" value="Metal_Hydrolase"/>
</dbReference>
<comment type="caution">
    <text evidence="3">The sequence shown here is derived from an EMBL/GenBank/DDBJ whole genome shotgun (WGS) entry which is preliminary data.</text>
</comment>
<evidence type="ECO:0000259" key="2">
    <source>
        <dbReference type="Pfam" id="PF01979"/>
    </source>
</evidence>
<dbReference type="Pfam" id="PF01979">
    <property type="entry name" value="Amidohydro_1"/>
    <property type="match status" value="1"/>
</dbReference>
<dbReference type="EMBL" id="PISP01000001">
    <property type="protein sequence ID" value="PKD44997.1"/>
    <property type="molecule type" value="Genomic_DNA"/>
</dbReference>
<feature type="chain" id="PRO_5014961935" evidence="1">
    <location>
        <begin position="23"/>
        <end position="442"/>
    </location>
</feature>
<keyword evidence="1" id="KW-0732">Signal</keyword>
<dbReference type="InterPro" id="IPR051781">
    <property type="entry name" value="Metallo-dep_Hydrolase"/>
</dbReference>
<evidence type="ECO:0000313" key="4">
    <source>
        <dbReference type="Proteomes" id="UP000233398"/>
    </source>
</evidence>
<gene>
    <name evidence="3" type="ORF">CWD77_05940</name>
</gene>
<name>A0A2N0VLC3_9BACT</name>
<dbReference type="SUPFAM" id="SSF51556">
    <property type="entry name" value="Metallo-dependent hydrolases"/>
    <property type="match status" value="1"/>
</dbReference>
<keyword evidence="3" id="KW-0378">Hydrolase</keyword>
<dbReference type="Proteomes" id="UP000233398">
    <property type="component" value="Unassembled WGS sequence"/>
</dbReference>
<dbReference type="PANTHER" id="PTHR43135:SF3">
    <property type="entry name" value="ALPHA-D-RIBOSE 1-METHYLPHOSPHONATE 5-TRIPHOSPHATE DIPHOSPHATASE"/>
    <property type="match status" value="1"/>
</dbReference>
<feature type="signal peptide" evidence="1">
    <location>
        <begin position="1"/>
        <end position="22"/>
    </location>
</feature>
<feature type="domain" description="Amidohydrolase-related" evidence="2">
    <location>
        <begin position="76"/>
        <end position="433"/>
    </location>
</feature>
<dbReference type="InterPro" id="IPR006680">
    <property type="entry name" value="Amidohydro-rel"/>
</dbReference>
<proteinExistence type="predicted"/>
<protein>
    <submittedName>
        <fullName evidence="3">Amidohydrolase</fullName>
    </submittedName>
</protein>
<evidence type="ECO:0000256" key="1">
    <source>
        <dbReference type="SAM" id="SignalP"/>
    </source>
</evidence>
<dbReference type="PANTHER" id="PTHR43135">
    <property type="entry name" value="ALPHA-D-RIBOSE 1-METHYLPHOSPHONATE 5-TRIPHOSPHATE DIPHOSPHATASE"/>
    <property type="match status" value="1"/>
</dbReference>
<dbReference type="Gene3D" id="2.30.40.10">
    <property type="entry name" value="Urease, subunit C, domain 1"/>
    <property type="match status" value="2"/>
</dbReference>
<accession>A0A2N0VLC3</accession>
<keyword evidence="4" id="KW-1185">Reference proteome</keyword>
<sequence length="442" mass="48859">MKLPISTLLMVLMTLFSIQIHAQTVVFQDVNLLAMEDDRVQSNQTVIVNDGVIEWVGPAAEAELPRGAEIISGEYYLMPGLAEMHAHIPSERQGEEYVNQVLKMYVSQGITTIRGMLGEPSHLELQEKAANGEIVSPRIFTSGPSFNGNSATNPEQARQMVRDQKDAGYDLLKLHPGLSREVFDAMADEAKKQGLEFSGHISYDVGLERTLEAGQGTIDHLDRYMEFMAGEAANRPDPNIIYFGYDLTPHADESLIDEAARRTVEAGVWNVPTNTLLENVFNLENTVEVMMEWPGVNTMPENVVNGWREYIGDIRSSDDYDADQARKFLEIRKKLTLALHESGAGLLLGADAPQIFNPPGYSAHRELELLVESGLTPYEALKTGTVNVGEYLEEPGQTGKVAKGYRADLLLLSSNPLNSIPFGENIEGVMVGGIWYWSGDLD</sequence>
<dbReference type="SUPFAM" id="SSF51338">
    <property type="entry name" value="Composite domain of metallo-dependent hydrolases"/>
    <property type="match status" value="1"/>
</dbReference>
<evidence type="ECO:0000313" key="3">
    <source>
        <dbReference type="EMBL" id="PKD44997.1"/>
    </source>
</evidence>
<dbReference type="Gene3D" id="3.20.20.140">
    <property type="entry name" value="Metal-dependent hydrolases"/>
    <property type="match status" value="2"/>
</dbReference>
<dbReference type="InterPro" id="IPR011059">
    <property type="entry name" value="Metal-dep_hydrolase_composite"/>
</dbReference>
<dbReference type="RefSeq" id="WP_101072342.1">
    <property type="nucleotide sequence ID" value="NZ_PISP01000001.1"/>
</dbReference>